<protein>
    <submittedName>
        <fullName evidence="1">Uncharacterized protein</fullName>
    </submittedName>
</protein>
<accession>A0A7J3X4X1</accession>
<evidence type="ECO:0000313" key="1">
    <source>
        <dbReference type="EMBL" id="HHP04216.1"/>
    </source>
</evidence>
<sequence>MPPEVQECIFYKLTAAGYRCVLMGPEDWKALSERYLQRCKSSGAGCPVLAALEGKLASNSCGFSKGQPNELLYKE</sequence>
<reference evidence="1" key="1">
    <citation type="journal article" date="2020" name="mSystems">
        <title>Genome- and Community-Level Interaction Insights into Carbon Utilization and Element Cycling Functions of Hydrothermarchaeota in Hydrothermal Sediment.</title>
        <authorList>
            <person name="Zhou Z."/>
            <person name="Liu Y."/>
            <person name="Xu W."/>
            <person name="Pan J."/>
            <person name="Luo Z.H."/>
            <person name="Li M."/>
        </authorList>
    </citation>
    <scope>NUCLEOTIDE SEQUENCE [LARGE SCALE GENOMIC DNA]</scope>
    <source>
        <strain evidence="1">SpSt-1125</strain>
    </source>
</reference>
<dbReference type="EMBL" id="DRZM01000019">
    <property type="protein sequence ID" value="HHP04216.1"/>
    <property type="molecule type" value="Genomic_DNA"/>
</dbReference>
<name>A0A7J3X4X1_THEPE</name>
<comment type="caution">
    <text evidence="1">The sequence shown here is derived from an EMBL/GenBank/DDBJ whole genome shotgun (WGS) entry which is preliminary data.</text>
</comment>
<proteinExistence type="predicted"/>
<dbReference type="AlphaFoldDB" id="A0A7J3X4X1"/>
<gene>
    <name evidence="1" type="ORF">ENM88_00525</name>
</gene>
<organism evidence="1">
    <name type="scientific">Thermofilum pendens</name>
    <dbReference type="NCBI Taxonomy" id="2269"/>
    <lineage>
        <taxon>Archaea</taxon>
        <taxon>Thermoproteota</taxon>
        <taxon>Thermoprotei</taxon>
        <taxon>Thermofilales</taxon>
        <taxon>Thermofilaceae</taxon>
        <taxon>Thermofilum</taxon>
    </lineage>
</organism>